<dbReference type="CDD" id="cd20736">
    <property type="entry name" value="PoNe_Nuclease"/>
    <property type="match status" value="1"/>
</dbReference>
<accession>A0A365Y994</accession>
<dbReference type="PANTHER" id="PTHR34039:SF1">
    <property type="entry name" value="UPF0102 PROTEIN YRAN"/>
    <property type="match status" value="1"/>
</dbReference>
<evidence type="ECO:0000256" key="1">
    <source>
        <dbReference type="ARBA" id="ARBA00006738"/>
    </source>
</evidence>
<sequence length="121" mass="13199">MTTQQQELGARGEQAAAEHLEAGGYRILDRNWRCRSGELDLVVRDPAGALAAVEVKTRSSQGFGTAFDAVNPAKFARLHRLLIAWCKAHSAYCPQLRVDVVEVYPAPGGSLACRHLPDVRS</sequence>
<protein>
    <recommendedName>
        <fullName evidence="2">UPF0102 protein C1H84_16275</fullName>
    </recommendedName>
</protein>
<dbReference type="Gene3D" id="3.40.1350.10">
    <property type="match status" value="1"/>
</dbReference>
<reference evidence="3 4" key="1">
    <citation type="submission" date="2018-01" db="EMBL/GenBank/DDBJ databases">
        <title>Glutamicibacter soli strain NHPC-3 Whole genome sequence and assembly.</title>
        <authorList>
            <person name="Choudhury P."/>
            <person name="Gupta D."/>
            <person name="Sengupta K."/>
            <person name="Jawed A."/>
            <person name="Sultana N."/>
            <person name="Saha P."/>
        </authorList>
    </citation>
    <scope>NUCLEOTIDE SEQUENCE [LARGE SCALE GENOMIC DNA]</scope>
    <source>
        <strain evidence="3 4">NHPC-3</strain>
    </source>
</reference>
<dbReference type="InterPro" id="IPR003509">
    <property type="entry name" value="UPF0102_YraN-like"/>
</dbReference>
<comment type="similarity">
    <text evidence="1 2">Belongs to the UPF0102 family.</text>
</comment>
<dbReference type="Proteomes" id="UP000252167">
    <property type="component" value="Unassembled WGS sequence"/>
</dbReference>
<gene>
    <name evidence="3" type="ORF">C1H84_16275</name>
</gene>
<dbReference type="RefSeq" id="WP_113607992.1">
    <property type="nucleotide sequence ID" value="NZ_CM125969.1"/>
</dbReference>
<dbReference type="NCBIfam" id="NF009154">
    <property type="entry name" value="PRK12497.3-3"/>
    <property type="match status" value="1"/>
</dbReference>
<dbReference type="SUPFAM" id="SSF52980">
    <property type="entry name" value="Restriction endonuclease-like"/>
    <property type="match status" value="1"/>
</dbReference>
<evidence type="ECO:0000313" key="3">
    <source>
        <dbReference type="EMBL" id="RBL99240.1"/>
    </source>
</evidence>
<dbReference type="Pfam" id="PF02021">
    <property type="entry name" value="UPF0102"/>
    <property type="match status" value="1"/>
</dbReference>
<proteinExistence type="inferred from homology"/>
<evidence type="ECO:0000313" key="4">
    <source>
        <dbReference type="Proteomes" id="UP000252167"/>
    </source>
</evidence>
<dbReference type="HAMAP" id="MF_00048">
    <property type="entry name" value="UPF0102"/>
    <property type="match status" value="1"/>
</dbReference>
<dbReference type="InterPro" id="IPR011335">
    <property type="entry name" value="Restrct_endonuc-II-like"/>
</dbReference>
<comment type="caution">
    <text evidence="3">The sequence shown here is derived from an EMBL/GenBank/DDBJ whole genome shotgun (WGS) entry which is preliminary data.</text>
</comment>
<dbReference type="AlphaFoldDB" id="A0A365Y994"/>
<dbReference type="InterPro" id="IPR011856">
    <property type="entry name" value="tRNA_endonuc-like_dom_sf"/>
</dbReference>
<dbReference type="PANTHER" id="PTHR34039">
    <property type="entry name" value="UPF0102 PROTEIN YRAN"/>
    <property type="match status" value="1"/>
</dbReference>
<evidence type="ECO:0000256" key="2">
    <source>
        <dbReference type="HAMAP-Rule" id="MF_00048"/>
    </source>
</evidence>
<dbReference type="EMBL" id="POAF01000009">
    <property type="protein sequence ID" value="RBL99240.1"/>
    <property type="molecule type" value="Genomic_DNA"/>
</dbReference>
<organism evidence="3 4">
    <name type="scientific">Glutamicibacter soli</name>
    <dbReference type="NCBI Taxonomy" id="453836"/>
    <lineage>
        <taxon>Bacteria</taxon>
        <taxon>Bacillati</taxon>
        <taxon>Actinomycetota</taxon>
        <taxon>Actinomycetes</taxon>
        <taxon>Micrococcales</taxon>
        <taxon>Micrococcaceae</taxon>
        <taxon>Glutamicibacter</taxon>
    </lineage>
</organism>
<keyword evidence="4" id="KW-1185">Reference proteome</keyword>
<dbReference type="GO" id="GO:0003676">
    <property type="term" value="F:nucleic acid binding"/>
    <property type="evidence" value="ECO:0007669"/>
    <property type="project" value="InterPro"/>
</dbReference>
<name>A0A365Y994_9MICC</name>